<dbReference type="Proteomes" id="UP000663419">
    <property type="component" value="Chromosome 1"/>
</dbReference>
<sequence length="79" mass="9114">MRRQACRRCWNSHNKDLPGRQPGYIRDLTPKISTAVPPVIQCRPSFSVARHSVSPVIQYRLSLILILILFIIIIIIIYS</sequence>
<organism evidence="2 3">
    <name type="scientific">Ajellomyces capsulatus (strain H88)</name>
    <name type="common">Darling's disease fungus</name>
    <name type="synonym">Histoplasma capsulatum</name>
    <dbReference type="NCBI Taxonomy" id="544711"/>
    <lineage>
        <taxon>Eukaryota</taxon>
        <taxon>Fungi</taxon>
        <taxon>Dikarya</taxon>
        <taxon>Ascomycota</taxon>
        <taxon>Pezizomycotina</taxon>
        <taxon>Eurotiomycetes</taxon>
        <taxon>Eurotiomycetidae</taxon>
        <taxon>Onygenales</taxon>
        <taxon>Ajellomycetaceae</taxon>
        <taxon>Histoplasma</taxon>
    </lineage>
</organism>
<name>A0A8A1LDF1_AJEC8</name>
<keyword evidence="1" id="KW-1133">Transmembrane helix</keyword>
<evidence type="ECO:0000313" key="2">
    <source>
        <dbReference type="EMBL" id="QSS50474.1"/>
    </source>
</evidence>
<evidence type="ECO:0000313" key="3">
    <source>
        <dbReference type="Proteomes" id="UP000663419"/>
    </source>
</evidence>
<protein>
    <submittedName>
        <fullName evidence="2">Uncharacterized protein</fullName>
    </submittedName>
</protein>
<proteinExistence type="predicted"/>
<dbReference type="VEuPathDB" id="FungiDB:I7I53_11179"/>
<dbReference type="EMBL" id="CP069102">
    <property type="protein sequence ID" value="QSS50474.1"/>
    <property type="molecule type" value="Genomic_DNA"/>
</dbReference>
<dbReference type="AlphaFoldDB" id="A0A8A1LDF1"/>
<keyword evidence="1" id="KW-0472">Membrane</keyword>
<gene>
    <name evidence="2" type="ORF">I7I53_11179</name>
</gene>
<evidence type="ECO:0000256" key="1">
    <source>
        <dbReference type="SAM" id="Phobius"/>
    </source>
</evidence>
<reference evidence="2" key="1">
    <citation type="submission" date="2021-01" db="EMBL/GenBank/DDBJ databases">
        <title>Chromosome-level genome assembly of a human fungal pathogen reveals clustering of transcriptionally co-regulated genes.</title>
        <authorList>
            <person name="Voorhies M."/>
            <person name="Cohen S."/>
            <person name="Shea T.P."/>
            <person name="Petrus S."/>
            <person name="Munoz J.F."/>
            <person name="Poplawski S."/>
            <person name="Goldman W.E."/>
            <person name="Michael T."/>
            <person name="Cuomo C.A."/>
            <person name="Sil A."/>
            <person name="Beyhan S."/>
        </authorList>
    </citation>
    <scope>NUCLEOTIDE SEQUENCE</scope>
    <source>
        <strain evidence="2">H88</strain>
    </source>
</reference>
<feature type="transmembrane region" description="Helical" evidence="1">
    <location>
        <begin position="59"/>
        <end position="78"/>
    </location>
</feature>
<accession>A0A8A1LDF1</accession>
<keyword evidence="1" id="KW-0812">Transmembrane</keyword>